<dbReference type="EMBL" id="CP000673">
    <property type="protein sequence ID" value="EDK33652.1"/>
    <property type="molecule type" value="Genomic_DNA"/>
</dbReference>
<organism evidence="1 2">
    <name type="scientific">Clostridium kluyveri (strain ATCC 8527 / DSM 555 / NBRC 12016 / NCIMB 10680 / K1)</name>
    <dbReference type="NCBI Taxonomy" id="431943"/>
    <lineage>
        <taxon>Bacteria</taxon>
        <taxon>Bacillati</taxon>
        <taxon>Bacillota</taxon>
        <taxon>Clostridia</taxon>
        <taxon>Eubacteriales</taxon>
        <taxon>Clostridiaceae</taxon>
        <taxon>Clostridium</taxon>
    </lineage>
</organism>
<dbReference type="AlphaFoldDB" id="A5N8M1"/>
<reference evidence="1 2" key="1">
    <citation type="journal article" date="2008" name="Proc. Natl. Acad. Sci. U.S.A.">
        <title>The genome of Clostridium kluyveri, a strict anaerobe with unique metabolic features.</title>
        <authorList>
            <person name="Seedorf H."/>
            <person name="Fricke W.F."/>
            <person name="Veith B."/>
            <person name="Brueggemann H."/>
            <person name="Liesegang H."/>
            <person name="Strittmatter A."/>
            <person name="Miethke M."/>
            <person name="Buckel W."/>
            <person name="Hinderberger J."/>
            <person name="Li F."/>
            <person name="Hagemeier C."/>
            <person name="Thauer R.K."/>
            <person name="Gottschalk G."/>
        </authorList>
    </citation>
    <scope>NUCLEOTIDE SEQUENCE [LARGE SCALE GENOMIC DNA]</scope>
    <source>
        <strain evidence="2">ATCC 8527 / DSM 555 / NCIMB 10680</strain>
    </source>
</reference>
<dbReference type="HOGENOM" id="CLU_2750645_0_0_9"/>
<dbReference type="Proteomes" id="UP000002411">
    <property type="component" value="Chromosome"/>
</dbReference>
<dbReference type="KEGG" id="ckl:CKL_1610"/>
<evidence type="ECO:0000313" key="2">
    <source>
        <dbReference type="Proteomes" id="UP000002411"/>
    </source>
</evidence>
<evidence type="ECO:0000313" key="1">
    <source>
        <dbReference type="EMBL" id="EDK33652.1"/>
    </source>
</evidence>
<gene>
    <name evidence="1" type="ordered locus">CKL_1610</name>
</gene>
<name>A5N8M1_CLOK5</name>
<accession>A5N8M1</accession>
<keyword evidence="2" id="KW-1185">Reference proteome</keyword>
<protein>
    <submittedName>
        <fullName evidence="1">Uncharacterized protein</fullName>
    </submittedName>
</protein>
<sequence>MYTKHKEHENLPYTNIYNLISNYNLLLYCYKLKTIIKQFTTYIDDSFSHTTYLHSHIQPLSCIQPSQHPE</sequence>
<dbReference type="STRING" id="431943.CKL_1610"/>
<proteinExistence type="predicted"/>